<dbReference type="AlphaFoldDB" id="X1LTZ3"/>
<dbReference type="PANTHER" id="PTHR39327">
    <property type="match status" value="1"/>
</dbReference>
<proteinExistence type="predicted"/>
<evidence type="ECO:0008006" key="2">
    <source>
        <dbReference type="Google" id="ProtNLM"/>
    </source>
</evidence>
<dbReference type="Gene3D" id="3.10.620.30">
    <property type="match status" value="1"/>
</dbReference>
<sequence length="257" mass="28767">MNYSVYVTNPLDDPYIDALVEKIKGAAAKENYSEYQTVEFAVAFVQKLPYTYDSATSPFDEYPRYPIETLVDNGGDCEDTSILLASMLNSMGYGVVLIELPEHCAVGVKSGDNIYGTYWTYEGEKYFYIETTNSGWAIGELPDEYAGASADLYSMEPVPIIDHNWQLEGKMLWAELAVEVTNIGTATASDIYILAGYDAGDGQIWNAEQSDPFDLPAGYQRTIYLNLRFPPSDIHTRVLVRIVMDGYNISSSESEWF</sequence>
<accession>X1LTZ3</accession>
<name>X1LTZ3_9ZZZZ</name>
<reference evidence="1" key="1">
    <citation type="journal article" date="2014" name="Front. Microbiol.">
        <title>High frequency of phylogenetically diverse reductive dehalogenase-homologous genes in deep subseafloor sedimentary metagenomes.</title>
        <authorList>
            <person name="Kawai M."/>
            <person name="Futagami T."/>
            <person name="Toyoda A."/>
            <person name="Takaki Y."/>
            <person name="Nishi S."/>
            <person name="Hori S."/>
            <person name="Arai W."/>
            <person name="Tsubouchi T."/>
            <person name="Morono Y."/>
            <person name="Uchiyama I."/>
            <person name="Ito T."/>
            <person name="Fujiyama A."/>
            <person name="Inagaki F."/>
            <person name="Takami H."/>
        </authorList>
    </citation>
    <scope>NUCLEOTIDE SEQUENCE</scope>
    <source>
        <strain evidence="1">Expedition CK06-06</strain>
    </source>
</reference>
<dbReference type="InterPro" id="IPR010319">
    <property type="entry name" value="Transglutaminase-like_Cys_pept"/>
</dbReference>
<evidence type="ECO:0000313" key="1">
    <source>
        <dbReference type="EMBL" id="GAI22558.1"/>
    </source>
</evidence>
<organism evidence="1">
    <name type="scientific">marine sediment metagenome</name>
    <dbReference type="NCBI Taxonomy" id="412755"/>
    <lineage>
        <taxon>unclassified sequences</taxon>
        <taxon>metagenomes</taxon>
        <taxon>ecological metagenomes</taxon>
    </lineage>
</organism>
<dbReference type="EMBL" id="BARV01018696">
    <property type="protein sequence ID" value="GAI22558.1"/>
    <property type="molecule type" value="Genomic_DNA"/>
</dbReference>
<comment type="caution">
    <text evidence="1">The sequence shown here is derived from an EMBL/GenBank/DDBJ whole genome shotgun (WGS) entry which is preliminary data.</text>
</comment>
<feature type="non-terminal residue" evidence="1">
    <location>
        <position position="257"/>
    </location>
</feature>
<protein>
    <recommendedName>
        <fullName evidence="2">Transglutaminase-like domain-containing protein</fullName>
    </recommendedName>
</protein>
<dbReference type="PANTHER" id="PTHR39327:SF1">
    <property type="entry name" value="BLR5470 PROTEIN"/>
    <property type="match status" value="1"/>
</dbReference>
<gene>
    <name evidence="1" type="ORF">S06H3_31554</name>
</gene>